<keyword evidence="3" id="KW-1185">Reference proteome</keyword>
<dbReference type="PANTHER" id="PTHR31398">
    <property type="entry name" value="MEIOTIC NUCLEAR DIVISION PROTEIN 1 HOMOLOG"/>
    <property type="match status" value="1"/>
</dbReference>
<evidence type="ECO:0000256" key="1">
    <source>
        <dbReference type="SAM" id="Phobius"/>
    </source>
</evidence>
<keyword evidence="1" id="KW-0472">Membrane</keyword>
<dbReference type="GO" id="GO:0007131">
    <property type="term" value="P:reciprocal meiotic recombination"/>
    <property type="evidence" value="ECO:0000318"/>
    <property type="project" value="GO_Central"/>
</dbReference>
<name>A0BJP7_PARTE</name>
<gene>
    <name evidence="2" type="ORF">GSPATT00029393001</name>
</gene>
<dbReference type="AlphaFoldDB" id="A0BJP7"/>
<dbReference type="GeneID" id="5011946"/>
<evidence type="ECO:0008006" key="4">
    <source>
        <dbReference type="Google" id="ProtNLM"/>
    </source>
</evidence>
<feature type="transmembrane region" description="Helical" evidence="1">
    <location>
        <begin position="40"/>
        <end position="61"/>
    </location>
</feature>
<dbReference type="RefSeq" id="XP_001426162.1">
    <property type="nucleotide sequence ID" value="XM_001426125.1"/>
</dbReference>
<evidence type="ECO:0000313" key="3">
    <source>
        <dbReference type="Proteomes" id="UP000000600"/>
    </source>
</evidence>
<organism evidence="2 3">
    <name type="scientific">Paramecium tetraurelia</name>
    <dbReference type="NCBI Taxonomy" id="5888"/>
    <lineage>
        <taxon>Eukaryota</taxon>
        <taxon>Sar</taxon>
        <taxon>Alveolata</taxon>
        <taxon>Ciliophora</taxon>
        <taxon>Intramacronucleata</taxon>
        <taxon>Oligohymenophorea</taxon>
        <taxon>Peniculida</taxon>
        <taxon>Parameciidae</taxon>
        <taxon>Paramecium</taxon>
    </lineage>
</organism>
<keyword evidence="1" id="KW-1133">Transmembrane helix</keyword>
<reference evidence="2 3" key="1">
    <citation type="journal article" date="2006" name="Nature">
        <title>Global trends of whole-genome duplications revealed by the ciliate Paramecium tetraurelia.</title>
        <authorList>
            <consortium name="Genoscope"/>
            <person name="Aury J.-M."/>
            <person name="Jaillon O."/>
            <person name="Duret L."/>
            <person name="Noel B."/>
            <person name="Jubin C."/>
            <person name="Porcel B.M."/>
            <person name="Segurens B."/>
            <person name="Daubin V."/>
            <person name="Anthouard V."/>
            <person name="Aiach N."/>
            <person name="Arnaiz O."/>
            <person name="Billaut A."/>
            <person name="Beisson J."/>
            <person name="Blanc I."/>
            <person name="Bouhouche K."/>
            <person name="Camara F."/>
            <person name="Duharcourt S."/>
            <person name="Guigo R."/>
            <person name="Gogendeau D."/>
            <person name="Katinka M."/>
            <person name="Keller A.-M."/>
            <person name="Kissmehl R."/>
            <person name="Klotz C."/>
            <person name="Koll F."/>
            <person name="Le Moue A."/>
            <person name="Lepere C."/>
            <person name="Malinsky S."/>
            <person name="Nowacki M."/>
            <person name="Nowak J.K."/>
            <person name="Plattner H."/>
            <person name="Poulain J."/>
            <person name="Ruiz F."/>
            <person name="Serrano V."/>
            <person name="Zagulski M."/>
            <person name="Dessen P."/>
            <person name="Betermier M."/>
            <person name="Weissenbach J."/>
            <person name="Scarpelli C."/>
            <person name="Schachter V."/>
            <person name="Sperling L."/>
            <person name="Meyer E."/>
            <person name="Cohen J."/>
            <person name="Wincker P."/>
        </authorList>
    </citation>
    <scope>NUCLEOTIDE SEQUENCE [LARGE SCALE GENOMIC DNA]</scope>
    <source>
        <strain evidence="2 3">Stock d4-2</strain>
    </source>
</reference>
<protein>
    <recommendedName>
        <fullName evidence="4">Transmembrane protein</fullName>
    </recommendedName>
</protein>
<dbReference type="InParanoid" id="A0BJP7"/>
<dbReference type="OrthoDB" id="298603at2759"/>
<dbReference type="PANTHER" id="PTHR31398:SF0">
    <property type="entry name" value="MEIOTIC NUCLEAR DIVISION PROTEIN 1 HOMOLOG"/>
    <property type="match status" value="1"/>
</dbReference>
<dbReference type="KEGG" id="ptm:GSPATT00029393001"/>
<dbReference type="OMA" id="CHNSTEY"/>
<evidence type="ECO:0000313" key="2">
    <source>
        <dbReference type="EMBL" id="CAK58764.1"/>
    </source>
</evidence>
<accession>A0BJP7</accession>
<proteinExistence type="predicted"/>
<dbReference type="EMBL" id="CT867998">
    <property type="protein sequence ID" value="CAK58764.1"/>
    <property type="molecule type" value="Genomic_DNA"/>
</dbReference>
<dbReference type="Proteomes" id="UP000000600">
    <property type="component" value="Unassembled WGS sequence"/>
</dbReference>
<dbReference type="HOGENOM" id="CLU_009697_2_0_1"/>
<keyword evidence="1" id="KW-0812">Transmembrane</keyword>
<sequence length="590" mass="68673">MPQFLQTTQNLVLKFRDVAIDQLDIFGQPPNFRVLNRQKYNSMIGLITTILIGGVTFIYLANELITMLGKAEPSVVSSEIQVFDTQVKQSHLNQTFPLLNDNFTLAISATNSAGNQLNGQGKYYNISIFHCIRSRTKNETTGLIAVSVECSLLPTETCNMSHFVTEQQNDYFSRMRLGAMQCINREYLKINPPPLQGQLNAMVYQYLKIQLTVCHNSTEYQKCASPEEIKSILMSGHYVVYTSDYLTQLNNPSEPYKQIINSEFSGYSVSTSKMIKQYYRIIQTTSDDGWLLQNIHVKENLKQQEWRETTELYNGEYIVEHYIALDYRQTNYNRNYVKIQTVLSRLGGIWQIFIIIVASIIKPIINTLMNLDIANRVFRFQLMEDEKDLKTKNNSQMTETKTNEEKITIYNWKCQNHKLSSDITSKMLILFGCRNQKKLLFNHAKDQIMQSLDIINMIKKLQEIDLIKQIIFTKEQQLLFNIIPNPLIQLNNEQENNNLKINNIDFIKHINQISQHNNKYYTYLESYHKMINTKDKNPFDDRIIQLLDKQTLTFFDKQIGQLNVSQISKSPAYLESKDEDINEPIPLLPK</sequence>